<dbReference type="GO" id="GO:0070006">
    <property type="term" value="F:metalloaminopeptidase activity"/>
    <property type="evidence" value="ECO:0007669"/>
    <property type="project" value="UniProtKB-UniRule"/>
</dbReference>
<dbReference type="PANTHER" id="PTHR43330">
    <property type="entry name" value="METHIONINE AMINOPEPTIDASE"/>
    <property type="match status" value="1"/>
</dbReference>
<keyword evidence="3 6" id="KW-0645">Protease</keyword>
<comment type="function">
    <text evidence="1 6">Removes the N-terminal methionine from nascent proteins. The N-terminal methionine is often cleaved when the second residue in the primary sequence is small and uncharged (Met-Ala-, Cys, Gly, Pro, Ser, Thr, or Val). Requires deformylation of the N(alpha)-formylated initiator methionine before it can be hydrolyzed.</text>
</comment>
<feature type="binding site" evidence="6">
    <location>
        <position position="245"/>
    </location>
    <ligand>
        <name>a divalent metal cation</name>
        <dbReference type="ChEBI" id="CHEBI:60240"/>
        <label>1</label>
    </ligand>
</feature>
<feature type="binding site" evidence="6">
    <location>
        <position position="188"/>
    </location>
    <ligand>
        <name>substrate</name>
    </ligand>
</feature>
<keyword evidence="2 6" id="KW-0031">Aminopeptidase</keyword>
<feature type="binding site" evidence="6">
    <location>
        <position position="245"/>
    </location>
    <ligand>
        <name>a divalent metal cation</name>
        <dbReference type="ChEBI" id="CHEBI:60240"/>
        <label>2</label>
        <note>catalytic</note>
    </ligand>
</feature>
<comment type="similarity">
    <text evidence="6">Belongs to the peptidase M24A family. Methionine aminopeptidase type 1 subfamily.</text>
</comment>
<dbReference type="GO" id="GO:0005829">
    <property type="term" value="C:cytosol"/>
    <property type="evidence" value="ECO:0007669"/>
    <property type="project" value="TreeGrafter"/>
</dbReference>
<evidence type="ECO:0000256" key="5">
    <source>
        <dbReference type="ARBA" id="ARBA00022801"/>
    </source>
</evidence>
<dbReference type="CDD" id="cd01086">
    <property type="entry name" value="MetAP1"/>
    <property type="match status" value="1"/>
</dbReference>
<evidence type="ECO:0000256" key="6">
    <source>
        <dbReference type="HAMAP-Rule" id="MF_01974"/>
    </source>
</evidence>
<feature type="binding site" evidence="6">
    <location>
        <position position="181"/>
    </location>
    <ligand>
        <name>a divalent metal cation</name>
        <dbReference type="ChEBI" id="CHEBI:60240"/>
        <label>2</label>
        <note>catalytic</note>
    </ligand>
</feature>
<dbReference type="Pfam" id="PF00557">
    <property type="entry name" value="Peptidase_M24"/>
    <property type="match status" value="1"/>
</dbReference>
<accession>A0AAU8DV92</accession>
<evidence type="ECO:0000256" key="1">
    <source>
        <dbReference type="ARBA" id="ARBA00002521"/>
    </source>
</evidence>
<dbReference type="GO" id="GO:0004239">
    <property type="term" value="F:initiator methionyl aminopeptidase activity"/>
    <property type="evidence" value="ECO:0007669"/>
    <property type="project" value="UniProtKB-UniRule"/>
</dbReference>
<dbReference type="HAMAP" id="MF_01974">
    <property type="entry name" value="MetAP_1"/>
    <property type="match status" value="1"/>
</dbReference>
<dbReference type="AlphaFoldDB" id="A0AAU8DV92"/>
<keyword evidence="4 6" id="KW-0479">Metal-binding</keyword>
<evidence type="ECO:0000313" key="9">
    <source>
        <dbReference type="EMBL" id="XCG65802.1"/>
    </source>
</evidence>
<dbReference type="InterPro" id="IPR000994">
    <property type="entry name" value="Pept_M24"/>
</dbReference>
<evidence type="ECO:0000256" key="3">
    <source>
        <dbReference type="ARBA" id="ARBA00022670"/>
    </source>
</evidence>
<name>A0AAU8DV92_9ACTN</name>
<dbReference type="InterPro" id="IPR001714">
    <property type="entry name" value="Pept_M24_MAP"/>
</dbReference>
<evidence type="ECO:0000256" key="2">
    <source>
        <dbReference type="ARBA" id="ARBA00022438"/>
    </source>
</evidence>
<evidence type="ECO:0000256" key="7">
    <source>
        <dbReference type="RuleBase" id="RU003653"/>
    </source>
</evidence>
<organism evidence="9">
    <name type="scientific">Nakamurella sp. A5-74</name>
    <dbReference type="NCBI Taxonomy" id="3158264"/>
    <lineage>
        <taxon>Bacteria</taxon>
        <taxon>Bacillati</taxon>
        <taxon>Actinomycetota</taxon>
        <taxon>Actinomycetes</taxon>
        <taxon>Nakamurellales</taxon>
        <taxon>Nakamurellaceae</taxon>
        <taxon>Nakamurella</taxon>
    </lineage>
</organism>
<proteinExistence type="inferred from homology"/>
<dbReference type="EC" id="3.4.11.18" evidence="6 7"/>
<comment type="catalytic activity">
    <reaction evidence="6 7">
        <text>Release of N-terminal amino acids, preferentially methionine, from peptides and arylamides.</text>
        <dbReference type="EC" id="3.4.11.18"/>
    </reaction>
</comment>
<evidence type="ECO:0000259" key="8">
    <source>
        <dbReference type="Pfam" id="PF00557"/>
    </source>
</evidence>
<sequence>MSIEYKTRGELQAMRQAGLILARALESTATAVRPGITTAELDAVAAQVISDAGATSNFLGYHGFPATLCISVNDEVVHGIPGGRVLEPGDLVSIDGGCVKDRWHADAAISLHVGEPPRDEDQALAEVDLINAAWRSLWAGVAAAAGATRLGDISAAIEGSIAESSRADGRRYGNVDGYGGHGIGTEMHMDPFLANVGKKGKGIKLAAGMALCIEPMLTLGKSSTRILADDWTVVTKDGTRAAHVEHSIAICEDGISVLTAPDRGRAELAPFGITPVDLDS</sequence>
<dbReference type="SUPFAM" id="SSF55920">
    <property type="entry name" value="Creatinase/aminopeptidase"/>
    <property type="match status" value="1"/>
</dbReference>
<keyword evidence="5 6" id="KW-0378">Hydrolase</keyword>
<feature type="domain" description="Peptidase M24" evidence="8">
    <location>
        <begin position="13"/>
        <end position="250"/>
    </location>
</feature>
<comment type="cofactor">
    <cofactor evidence="6">
        <name>Co(2+)</name>
        <dbReference type="ChEBI" id="CHEBI:48828"/>
    </cofactor>
    <cofactor evidence="6">
        <name>Zn(2+)</name>
        <dbReference type="ChEBI" id="CHEBI:29105"/>
    </cofactor>
    <cofactor evidence="6">
        <name>Mn(2+)</name>
        <dbReference type="ChEBI" id="CHEBI:29035"/>
    </cofactor>
    <cofactor evidence="6">
        <name>Fe(2+)</name>
        <dbReference type="ChEBI" id="CHEBI:29033"/>
    </cofactor>
    <text evidence="6">Binds 2 divalent metal cations per subunit. Has a high-affinity and a low affinity metal-binding site. The true nature of the physiological cofactor is under debate. The enzyme is active with cobalt, zinc, manganese or divalent iron ions. Most likely, methionine aminopeptidases function as mononuclear Fe(2+)-metalloproteases under physiological conditions, and the catalytically relevant metal-binding site has been assigned to the histidine-containing high-affinity site.</text>
</comment>
<dbReference type="RefSeq" id="WP_353651406.1">
    <property type="nucleotide sequence ID" value="NZ_CP159218.1"/>
</dbReference>
<feature type="binding site" evidence="6">
    <location>
        <position position="106"/>
    </location>
    <ligand>
        <name>a divalent metal cation</name>
        <dbReference type="ChEBI" id="CHEBI:60240"/>
        <label>1</label>
    </ligand>
</feature>
<gene>
    <name evidence="6 9" type="primary">map</name>
    <name evidence="9" type="ORF">ABLG96_06440</name>
</gene>
<dbReference type="GO" id="GO:0006508">
    <property type="term" value="P:proteolysis"/>
    <property type="evidence" value="ECO:0007669"/>
    <property type="project" value="UniProtKB-KW"/>
</dbReference>
<dbReference type="PROSITE" id="PS00680">
    <property type="entry name" value="MAP_1"/>
    <property type="match status" value="1"/>
</dbReference>
<dbReference type="EMBL" id="CP159218">
    <property type="protein sequence ID" value="XCG65802.1"/>
    <property type="molecule type" value="Genomic_DNA"/>
</dbReference>
<dbReference type="InterPro" id="IPR036005">
    <property type="entry name" value="Creatinase/aminopeptidase-like"/>
</dbReference>
<dbReference type="GO" id="GO:0046872">
    <property type="term" value="F:metal ion binding"/>
    <property type="evidence" value="ECO:0007669"/>
    <property type="project" value="UniProtKB-UniRule"/>
</dbReference>
<reference evidence="9" key="1">
    <citation type="submission" date="2024-05" db="EMBL/GenBank/DDBJ databases">
        <authorList>
            <person name="Cai S.Y."/>
            <person name="Jin L.M."/>
            <person name="Li H.R."/>
        </authorList>
    </citation>
    <scope>NUCLEOTIDE SEQUENCE</scope>
    <source>
        <strain evidence="9">A5-74</strain>
    </source>
</reference>
<evidence type="ECO:0000256" key="4">
    <source>
        <dbReference type="ARBA" id="ARBA00022723"/>
    </source>
</evidence>
<feature type="binding site" evidence="6">
    <location>
        <position position="106"/>
    </location>
    <ligand>
        <name>a divalent metal cation</name>
        <dbReference type="ChEBI" id="CHEBI:60240"/>
        <label>2</label>
        <note>catalytic</note>
    </ligand>
</feature>
<dbReference type="PANTHER" id="PTHR43330:SF27">
    <property type="entry name" value="METHIONINE AMINOPEPTIDASE"/>
    <property type="match status" value="1"/>
</dbReference>
<feature type="binding site" evidence="6">
    <location>
        <position position="214"/>
    </location>
    <ligand>
        <name>a divalent metal cation</name>
        <dbReference type="ChEBI" id="CHEBI:60240"/>
        <label>2</label>
        <note>catalytic</note>
    </ligand>
</feature>
<dbReference type="Gene3D" id="3.90.230.10">
    <property type="entry name" value="Creatinase/methionine aminopeptidase superfamily"/>
    <property type="match status" value="1"/>
</dbReference>
<dbReference type="PRINTS" id="PR00599">
    <property type="entry name" value="MAPEPTIDASE"/>
</dbReference>
<dbReference type="InterPro" id="IPR002467">
    <property type="entry name" value="Pept_M24A_MAP1"/>
</dbReference>
<protein>
    <recommendedName>
        <fullName evidence="6 7">Methionine aminopeptidase</fullName>
        <shortName evidence="6">MAP</shortName>
        <shortName evidence="6">MetAP</shortName>
        <ecNumber evidence="6 7">3.4.11.18</ecNumber>
    </recommendedName>
    <alternativeName>
        <fullName evidence="6">Peptidase M</fullName>
    </alternativeName>
</protein>
<dbReference type="NCBIfam" id="TIGR00500">
    <property type="entry name" value="met_pdase_I"/>
    <property type="match status" value="1"/>
</dbReference>
<feature type="binding site" evidence="6">
    <location>
        <position position="95"/>
    </location>
    <ligand>
        <name>a divalent metal cation</name>
        <dbReference type="ChEBI" id="CHEBI:60240"/>
        <label>1</label>
    </ligand>
</feature>
<comment type="subunit">
    <text evidence="6">Monomer.</text>
</comment>
<feature type="binding site" evidence="6">
    <location>
        <position position="78"/>
    </location>
    <ligand>
        <name>substrate</name>
    </ligand>
</feature>